<feature type="compositionally biased region" description="Low complexity" evidence="1">
    <location>
        <begin position="174"/>
        <end position="207"/>
    </location>
</feature>
<dbReference type="GO" id="GO:0006357">
    <property type="term" value="P:regulation of transcription by RNA polymerase II"/>
    <property type="evidence" value="ECO:0007669"/>
    <property type="project" value="InterPro"/>
</dbReference>
<dbReference type="AlphaFoldDB" id="A0A813KT27"/>
<dbReference type="InterPro" id="IPR006671">
    <property type="entry name" value="Cyclin_N"/>
</dbReference>
<gene>
    <name evidence="3" type="ORF">PGLA2088_LOCUS36648</name>
</gene>
<feature type="non-terminal residue" evidence="3">
    <location>
        <position position="227"/>
    </location>
</feature>
<dbReference type="Gene3D" id="1.10.472.10">
    <property type="entry name" value="Cyclin-like"/>
    <property type="match status" value="1"/>
</dbReference>
<dbReference type="Pfam" id="PF00134">
    <property type="entry name" value="Cyclin_N"/>
    <property type="match status" value="1"/>
</dbReference>
<evidence type="ECO:0000256" key="1">
    <source>
        <dbReference type="SAM" id="MobiDB-lite"/>
    </source>
</evidence>
<evidence type="ECO:0000259" key="2">
    <source>
        <dbReference type="Pfam" id="PF00134"/>
    </source>
</evidence>
<dbReference type="SUPFAM" id="SSF47954">
    <property type="entry name" value="Cyclin-like"/>
    <property type="match status" value="1"/>
</dbReference>
<evidence type="ECO:0000313" key="4">
    <source>
        <dbReference type="Proteomes" id="UP000626109"/>
    </source>
</evidence>
<dbReference type="InterPro" id="IPR036915">
    <property type="entry name" value="Cyclin-like_sf"/>
</dbReference>
<dbReference type="GO" id="GO:0016538">
    <property type="term" value="F:cyclin-dependent protein serine/threonine kinase regulator activity"/>
    <property type="evidence" value="ECO:0007669"/>
    <property type="project" value="InterPro"/>
</dbReference>
<feature type="compositionally biased region" description="Gly residues" evidence="1">
    <location>
        <begin position="217"/>
        <end position="227"/>
    </location>
</feature>
<dbReference type="InterPro" id="IPR043198">
    <property type="entry name" value="Cyclin/Ssn8"/>
</dbReference>
<dbReference type="Proteomes" id="UP000626109">
    <property type="component" value="Unassembled WGS sequence"/>
</dbReference>
<reference evidence="3" key="1">
    <citation type="submission" date="2021-02" db="EMBL/GenBank/DDBJ databases">
        <authorList>
            <person name="Dougan E. K."/>
            <person name="Rhodes N."/>
            <person name="Thang M."/>
            <person name="Chan C."/>
        </authorList>
    </citation>
    <scope>NUCLEOTIDE SEQUENCE</scope>
</reference>
<dbReference type="InterPro" id="IPR048055">
    <property type="entry name" value="Cyclin-Q_first_cyclin_box"/>
</dbReference>
<sequence>KGPPDTSTDFRRRWGGLIWSVGVDLGLDSVTTATAALYFQRFFLTEKEGVFDARRMAISSVWLASKVREGMCRLRDIVNSFESLTGRVEDEKGMSMEVYWALRDELVLHEQALLRAMAYDAELTPAYTFLTEFVWLLNSSPSEKSVIALAWTILNDAFCSEVCVMAAPDRQQQQQKQQQQQQKTTTETTTTTKNNNNNTNNNNNKQQARFGLLAVGRGNGPAGAGLS</sequence>
<name>A0A813KT27_POLGL</name>
<dbReference type="PANTHER" id="PTHR10026">
    <property type="entry name" value="CYCLIN"/>
    <property type="match status" value="1"/>
</dbReference>
<accession>A0A813KT27</accession>
<protein>
    <recommendedName>
        <fullName evidence="2">Cyclin N-terminal domain-containing protein</fullName>
    </recommendedName>
</protein>
<feature type="domain" description="Cyclin N-terminal" evidence="2">
    <location>
        <begin position="4"/>
        <end position="81"/>
    </location>
</feature>
<organism evidence="3 4">
    <name type="scientific">Polarella glacialis</name>
    <name type="common">Dinoflagellate</name>
    <dbReference type="NCBI Taxonomy" id="89957"/>
    <lineage>
        <taxon>Eukaryota</taxon>
        <taxon>Sar</taxon>
        <taxon>Alveolata</taxon>
        <taxon>Dinophyceae</taxon>
        <taxon>Suessiales</taxon>
        <taxon>Suessiaceae</taxon>
        <taxon>Polarella</taxon>
    </lineage>
</organism>
<dbReference type="CDD" id="cd20534">
    <property type="entry name" value="CYCLIN_CCNM_CCNQ_rpt1"/>
    <property type="match status" value="1"/>
</dbReference>
<evidence type="ECO:0000313" key="3">
    <source>
        <dbReference type="EMBL" id="CAE8711735.1"/>
    </source>
</evidence>
<comment type="caution">
    <text evidence="3">The sequence shown here is derived from an EMBL/GenBank/DDBJ whole genome shotgun (WGS) entry which is preliminary data.</text>
</comment>
<dbReference type="EMBL" id="CAJNNW010032205">
    <property type="protein sequence ID" value="CAE8711735.1"/>
    <property type="molecule type" value="Genomic_DNA"/>
</dbReference>
<proteinExistence type="predicted"/>
<feature type="region of interest" description="Disordered" evidence="1">
    <location>
        <begin position="174"/>
        <end position="227"/>
    </location>
</feature>